<keyword evidence="2" id="KW-0472">Membrane</keyword>
<feature type="transmembrane region" description="Helical" evidence="2">
    <location>
        <begin position="179"/>
        <end position="199"/>
    </location>
</feature>
<sequence>MASVPPFCLEFNMSRLLLILAIGASYCSLGSAVSPDAFRASLHPFGVDGTSQGEVTVFVVMDDTLAFSGSASGLATNLDAAHCQFENGCGVQVYPEAKSCEEVQDVETTTNPWRRHKYTTNEHGVGSFDGIVKQKGNPNMGLLTGHPFVLRDTRGTVVACGLLEPIVSASSSLNENDTFNTRTVVGLVLLLMAAFLVGIRQRSKHSKSAEEPLLRPRSSSFTNQV</sequence>
<dbReference type="AlphaFoldDB" id="A0A7S2Y430"/>
<evidence type="ECO:0000313" key="4">
    <source>
        <dbReference type="EMBL" id="CAD9947265.1"/>
    </source>
</evidence>
<evidence type="ECO:0000256" key="2">
    <source>
        <dbReference type="SAM" id="Phobius"/>
    </source>
</evidence>
<name>A0A7S2Y430_9STRA</name>
<evidence type="ECO:0000256" key="1">
    <source>
        <dbReference type="SAM" id="MobiDB-lite"/>
    </source>
</evidence>
<protein>
    <recommendedName>
        <fullName evidence="5">Superoxide dismutase copper/zinc binding domain-containing protein</fullName>
    </recommendedName>
</protein>
<organism evidence="4">
    <name type="scientific">Entomoneis paludosa</name>
    <dbReference type="NCBI Taxonomy" id="265537"/>
    <lineage>
        <taxon>Eukaryota</taxon>
        <taxon>Sar</taxon>
        <taxon>Stramenopiles</taxon>
        <taxon>Ochrophyta</taxon>
        <taxon>Bacillariophyta</taxon>
        <taxon>Bacillariophyceae</taxon>
        <taxon>Bacillariophycidae</taxon>
        <taxon>Entomoneidaceae</taxon>
        <taxon>Entomoneis</taxon>
    </lineage>
</organism>
<feature type="signal peptide" evidence="3">
    <location>
        <begin position="1"/>
        <end position="32"/>
    </location>
</feature>
<evidence type="ECO:0000256" key="3">
    <source>
        <dbReference type="SAM" id="SignalP"/>
    </source>
</evidence>
<evidence type="ECO:0008006" key="5">
    <source>
        <dbReference type="Google" id="ProtNLM"/>
    </source>
</evidence>
<reference evidence="4" key="1">
    <citation type="submission" date="2021-01" db="EMBL/GenBank/DDBJ databases">
        <authorList>
            <person name="Corre E."/>
            <person name="Pelletier E."/>
            <person name="Niang G."/>
            <person name="Scheremetjew M."/>
            <person name="Finn R."/>
            <person name="Kale V."/>
            <person name="Holt S."/>
            <person name="Cochrane G."/>
            <person name="Meng A."/>
            <person name="Brown T."/>
            <person name="Cohen L."/>
        </authorList>
    </citation>
    <scope>NUCLEOTIDE SEQUENCE</scope>
    <source>
        <strain evidence="4">CCMP125</strain>
    </source>
</reference>
<keyword evidence="3" id="KW-0732">Signal</keyword>
<feature type="region of interest" description="Disordered" evidence="1">
    <location>
        <begin position="206"/>
        <end position="225"/>
    </location>
</feature>
<keyword evidence="2" id="KW-1133">Transmembrane helix</keyword>
<dbReference type="EMBL" id="HBHT01005515">
    <property type="protein sequence ID" value="CAD9947265.1"/>
    <property type="molecule type" value="Transcribed_RNA"/>
</dbReference>
<gene>
    <name evidence="4" type="ORF">APAL1065_LOCUS3659</name>
</gene>
<proteinExistence type="predicted"/>
<feature type="chain" id="PRO_5030873430" description="Superoxide dismutase copper/zinc binding domain-containing protein" evidence="3">
    <location>
        <begin position="33"/>
        <end position="225"/>
    </location>
</feature>
<accession>A0A7S2Y430</accession>
<keyword evidence="2" id="KW-0812">Transmembrane</keyword>